<organism evidence="2 3">
    <name type="scientific">Sulfurisoma sediminicola</name>
    <dbReference type="NCBI Taxonomy" id="1381557"/>
    <lineage>
        <taxon>Bacteria</taxon>
        <taxon>Pseudomonadati</taxon>
        <taxon>Pseudomonadota</taxon>
        <taxon>Betaproteobacteria</taxon>
        <taxon>Nitrosomonadales</taxon>
        <taxon>Sterolibacteriaceae</taxon>
        <taxon>Sulfurisoma</taxon>
    </lineage>
</organism>
<feature type="compositionally biased region" description="Low complexity" evidence="1">
    <location>
        <begin position="70"/>
        <end position="79"/>
    </location>
</feature>
<feature type="region of interest" description="Disordered" evidence="1">
    <location>
        <begin position="26"/>
        <end position="86"/>
    </location>
</feature>
<accession>A0A497XFC9</accession>
<dbReference type="Proteomes" id="UP000268908">
    <property type="component" value="Unassembled WGS sequence"/>
</dbReference>
<evidence type="ECO:0000313" key="2">
    <source>
        <dbReference type="EMBL" id="RLJ64837.1"/>
    </source>
</evidence>
<sequence length="134" mass="14558">MTTSRRKRQKIDTLDLPLDDANLTLPAATIPNRRGATTKSKPVKGKRTQTGSNPQAFLPGMSRRGRPRAKVAVAASERAANSRRRRLATGAKRVELVLDADTLGKLDGLADHLKESRAGVVNWLVARAAARLLK</sequence>
<dbReference type="EMBL" id="RCCI01000005">
    <property type="protein sequence ID" value="RLJ64837.1"/>
    <property type="molecule type" value="Genomic_DNA"/>
</dbReference>
<gene>
    <name evidence="2" type="ORF">DFR35_1485</name>
</gene>
<keyword evidence="3" id="KW-1185">Reference proteome</keyword>
<proteinExistence type="predicted"/>
<evidence type="ECO:0000256" key="1">
    <source>
        <dbReference type="SAM" id="MobiDB-lite"/>
    </source>
</evidence>
<name>A0A497XFC9_9PROT</name>
<protein>
    <submittedName>
        <fullName evidence="2">Uncharacterized protein</fullName>
    </submittedName>
</protein>
<evidence type="ECO:0000313" key="3">
    <source>
        <dbReference type="Proteomes" id="UP000268908"/>
    </source>
</evidence>
<comment type="caution">
    <text evidence="2">The sequence shown here is derived from an EMBL/GenBank/DDBJ whole genome shotgun (WGS) entry which is preliminary data.</text>
</comment>
<reference evidence="2 3" key="1">
    <citation type="submission" date="2018-10" db="EMBL/GenBank/DDBJ databases">
        <title>Genomic Encyclopedia of Type Strains, Phase IV (KMG-IV): sequencing the most valuable type-strain genomes for metagenomic binning, comparative biology and taxonomic classification.</title>
        <authorList>
            <person name="Goeker M."/>
        </authorList>
    </citation>
    <scope>NUCLEOTIDE SEQUENCE [LARGE SCALE GENOMIC DNA]</scope>
    <source>
        <strain evidence="2 3">DSM 26916</strain>
    </source>
</reference>
<dbReference type="RefSeq" id="WP_124962449.1">
    <property type="nucleotide sequence ID" value="NZ_BHVV01000006.1"/>
</dbReference>
<dbReference type="AlphaFoldDB" id="A0A497XFC9"/>